<evidence type="ECO:0000313" key="1">
    <source>
        <dbReference type="EnsemblPlants" id="AET6Gv20866500.2"/>
    </source>
</evidence>
<organism evidence="1 2">
    <name type="scientific">Aegilops tauschii subsp. strangulata</name>
    <name type="common">Goatgrass</name>
    <dbReference type="NCBI Taxonomy" id="200361"/>
    <lineage>
        <taxon>Eukaryota</taxon>
        <taxon>Viridiplantae</taxon>
        <taxon>Streptophyta</taxon>
        <taxon>Embryophyta</taxon>
        <taxon>Tracheophyta</taxon>
        <taxon>Spermatophyta</taxon>
        <taxon>Magnoliopsida</taxon>
        <taxon>Liliopsida</taxon>
        <taxon>Poales</taxon>
        <taxon>Poaceae</taxon>
        <taxon>BOP clade</taxon>
        <taxon>Pooideae</taxon>
        <taxon>Triticodae</taxon>
        <taxon>Triticeae</taxon>
        <taxon>Triticinae</taxon>
        <taxon>Aegilops</taxon>
    </lineage>
</organism>
<reference evidence="1" key="5">
    <citation type="journal article" date="2021" name="G3 (Bethesda)">
        <title>Aegilops tauschii genome assembly Aet v5.0 features greater sequence contiguity and improved annotation.</title>
        <authorList>
            <person name="Wang L."/>
            <person name="Zhu T."/>
            <person name="Rodriguez J.C."/>
            <person name="Deal K.R."/>
            <person name="Dubcovsky J."/>
            <person name="McGuire P.E."/>
            <person name="Lux T."/>
            <person name="Spannagl M."/>
            <person name="Mayer K.F.X."/>
            <person name="Baldrich P."/>
            <person name="Meyers B.C."/>
            <person name="Huo N."/>
            <person name="Gu Y.Q."/>
            <person name="Zhou H."/>
            <person name="Devos K.M."/>
            <person name="Bennetzen J.L."/>
            <person name="Unver T."/>
            <person name="Budak H."/>
            <person name="Gulick P.J."/>
            <person name="Galiba G."/>
            <person name="Kalapos B."/>
            <person name="Nelson D.R."/>
            <person name="Li P."/>
            <person name="You F.M."/>
            <person name="Luo M.C."/>
            <person name="Dvorak J."/>
        </authorList>
    </citation>
    <scope>NUCLEOTIDE SEQUENCE [LARGE SCALE GENOMIC DNA]</scope>
    <source>
        <strain evidence="1">cv. AL8/78</strain>
    </source>
</reference>
<proteinExistence type="predicted"/>
<reference evidence="2" key="1">
    <citation type="journal article" date="2014" name="Science">
        <title>Ancient hybridizations among the ancestral genomes of bread wheat.</title>
        <authorList>
            <consortium name="International Wheat Genome Sequencing Consortium,"/>
            <person name="Marcussen T."/>
            <person name="Sandve S.R."/>
            <person name="Heier L."/>
            <person name="Spannagl M."/>
            <person name="Pfeifer M."/>
            <person name="Jakobsen K.S."/>
            <person name="Wulff B.B."/>
            <person name="Steuernagel B."/>
            <person name="Mayer K.F."/>
            <person name="Olsen O.A."/>
        </authorList>
    </citation>
    <scope>NUCLEOTIDE SEQUENCE [LARGE SCALE GENOMIC DNA]</scope>
    <source>
        <strain evidence="2">cv. AL8/78</strain>
    </source>
</reference>
<dbReference type="AlphaFoldDB" id="A0A453PUT4"/>
<protein>
    <submittedName>
        <fullName evidence="1">Uncharacterized protein</fullName>
    </submittedName>
</protein>
<dbReference type="Proteomes" id="UP000015105">
    <property type="component" value="Chromosome 6D"/>
</dbReference>
<reference evidence="1" key="3">
    <citation type="journal article" date="2017" name="Nature">
        <title>Genome sequence of the progenitor of the wheat D genome Aegilops tauschii.</title>
        <authorList>
            <person name="Luo M.C."/>
            <person name="Gu Y.Q."/>
            <person name="Puiu D."/>
            <person name="Wang H."/>
            <person name="Twardziok S.O."/>
            <person name="Deal K.R."/>
            <person name="Huo N."/>
            <person name="Zhu T."/>
            <person name="Wang L."/>
            <person name="Wang Y."/>
            <person name="McGuire P.E."/>
            <person name="Liu S."/>
            <person name="Long H."/>
            <person name="Ramasamy R.K."/>
            <person name="Rodriguez J.C."/>
            <person name="Van S.L."/>
            <person name="Yuan L."/>
            <person name="Wang Z."/>
            <person name="Xia Z."/>
            <person name="Xiao L."/>
            <person name="Anderson O.D."/>
            <person name="Ouyang S."/>
            <person name="Liang Y."/>
            <person name="Zimin A.V."/>
            <person name="Pertea G."/>
            <person name="Qi P."/>
            <person name="Bennetzen J.L."/>
            <person name="Dai X."/>
            <person name="Dawson M.W."/>
            <person name="Muller H.G."/>
            <person name="Kugler K."/>
            <person name="Rivarola-Duarte L."/>
            <person name="Spannagl M."/>
            <person name="Mayer K.F.X."/>
            <person name="Lu F.H."/>
            <person name="Bevan M.W."/>
            <person name="Leroy P."/>
            <person name="Li P."/>
            <person name="You F.M."/>
            <person name="Sun Q."/>
            <person name="Liu Z."/>
            <person name="Lyons E."/>
            <person name="Wicker T."/>
            <person name="Salzberg S.L."/>
            <person name="Devos K.M."/>
            <person name="Dvorak J."/>
        </authorList>
    </citation>
    <scope>NUCLEOTIDE SEQUENCE [LARGE SCALE GENOMIC DNA]</scope>
    <source>
        <strain evidence="1">cv. AL8/78</strain>
    </source>
</reference>
<dbReference type="EnsemblPlants" id="AET6Gv20866500.2">
    <property type="protein sequence ID" value="AET6Gv20866500.2"/>
    <property type="gene ID" value="AET6Gv20866500"/>
</dbReference>
<evidence type="ECO:0000313" key="2">
    <source>
        <dbReference type="Proteomes" id="UP000015105"/>
    </source>
</evidence>
<accession>A0A453PUT4</accession>
<reference evidence="1" key="4">
    <citation type="submission" date="2019-03" db="UniProtKB">
        <authorList>
            <consortium name="EnsemblPlants"/>
        </authorList>
    </citation>
    <scope>IDENTIFICATION</scope>
</reference>
<keyword evidence="2" id="KW-1185">Reference proteome</keyword>
<dbReference type="Gramene" id="AET6Gv20866500.2">
    <property type="protein sequence ID" value="AET6Gv20866500.2"/>
    <property type="gene ID" value="AET6Gv20866500"/>
</dbReference>
<reference evidence="2" key="2">
    <citation type="journal article" date="2017" name="Nat. Plants">
        <title>The Aegilops tauschii genome reveals multiple impacts of transposons.</title>
        <authorList>
            <person name="Zhao G."/>
            <person name="Zou C."/>
            <person name="Li K."/>
            <person name="Wang K."/>
            <person name="Li T."/>
            <person name="Gao L."/>
            <person name="Zhang X."/>
            <person name="Wang H."/>
            <person name="Yang Z."/>
            <person name="Liu X."/>
            <person name="Jiang W."/>
            <person name="Mao L."/>
            <person name="Kong X."/>
            <person name="Jiao Y."/>
            <person name="Jia J."/>
        </authorList>
    </citation>
    <scope>NUCLEOTIDE SEQUENCE [LARGE SCALE GENOMIC DNA]</scope>
    <source>
        <strain evidence="2">cv. AL8/78</strain>
    </source>
</reference>
<name>A0A453PUT4_AEGTS</name>
<sequence length="102" mass="11457">GGEIQVFPHLIQTFAFCKQACVSNMSWHASKLPSSSISCSSFYHFRLKLNDAIHHTELSAGCAPTNVLACFLHMLLLACDFFYYGAKTLYLTSLPDFKLNYI</sequence>